<keyword evidence="3" id="KW-0378">Hydrolase</keyword>
<name>A0AA41HDT9_9BURK</name>
<dbReference type="Proteomes" id="UP001155901">
    <property type="component" value="Unassembled WGS sequence"/>
</dbReference>
<sequence length="309" mass="33769">MSTSTIGIAIAATGGYAPDHAALQHGIERLRQQGHLVHNYYDDDKKFQRFAGTDAGRLAQLNAAAADPEVQVVIALRGSYGMSRLLPSIDFRAMADSGKLFVGYSDFTAFQMALMKQTGRISFGGPMMCDDFIRETPVDYTLQQFWDCLRGPVHTVRGAVAKGGSDNPLVDVSGKLWGGNLAMMVSLLGTPYFSTQADGILFLEDISEHPYRVERMVLQLLYAGALEGQRALVLGDFSGYKLSAFDNGYDFETMLAYLRERLPMPVLTGLPFGHVKQRATLPYGGMAHLVSTERGFDLSISDYPTLAGV</sequence>
<dbReference type="InterPro" id="IPR040449">
    <property type="entry name" value="Peptidase_S66_N"/>
</dbReference>
<keyword evidence="3" id="KW-0645">Protease</keyword>
<dbReference type="Proteomes" id="UP001162889">
    <property type="component" value="Unassembled WGS sequence"/>
</dbReference>
<accession>A0AA41HDT9</accession>
<keyword evidence="6" id="KW-1185">Reference proteome</keyword>
<dbReference type="PANTHER" id="PTHR30237">
    <property type="entry name" value="MURAMOYLTETRAPEPTIDE CARBOXYPEPTIDASE"/>
    <property type="match status" value="1"/>
</dbReference>
<dbReference type="NCBIfam" id="NF008424">
    <property type="entry name" value="PRK11253.1"/>
    <property type="match status" value="1"/>
</dbReference>
<feature type="domain" description="LD-carboxypeptidase C-terminal" evidence="2">
    <location>
        <begin position="173"/>
        <end position="289"/>
    </location>
</feature>
<dbReference type="GO" id="GO:0106415">
    <property type="term" value="F:muramoyltetrapeptide carboxypeptidase activity"/>
    <property type="evidence" value="ECO:0007669"/>
    <property type="project" value="UniProtKB-EC"/>
</dbReference>
<evidence type="ECO:0000313" key="5">
    <source>
        <dbReference type="Proteomes" id="UP001155901"/>
    </source>
</evidence>
<reference evidence="3" key="1">
    <citation type="submission" date="2021-07" db="EMBL/GenBank/DDBJ databases">
        <title>Characterization of violacein-producing bacteria and related species.</title>
        <authorList>
            <person name="Wilson H.S."/>
            <person name="De Leon M.E."/>
        </authorList>
    </citation>
    <scope>NUCLEOTIDE SEQUENCE</scope>
    <source>
        <strain evidence="3">HSC-15S17</strain>
    </source>
</reference>
<proteinExistence type="predicted"/>
<dbReference type="AlphaFoldDB" id="A0AA41HDT9"/>
<protein>
    <submittedName>
        <fullName evidence="3">Muramoyltetrapeptide carboxypeptidase</fullName>
        <ecNumber evidence="3">3.4.17.13</ecNumber>
    </submittedName>
</protein>
<dbReference type="RefSeq" id="WP_217942766.1">
    <property type="nucleotide sequence ID" value="NZ_JAHTGR010000006.1"/>
</dbReference>
<dbReference type="Pfam" id="PF02016">
    <property type="entry name" value="Peptidase_S66"/>
    <property type="match status" value="1"/>
</dbReference>
<gene>
    <name evidence="3" type="primary">ldcA</name>
    <name evidence="3" type="ORF">KVP70_13625</name>
    <name evidence="4" type="ORF">L1274_000708</name>
</gene>
<reference evidence="4" key="2">
    <citation type="submission" date="2022-03" db="EMBL/GenBank/DDBJ databases">
        <title>Genome Encyclopedia of Bacteria and Archaea VI: Functional Genomics of Type Strains.</title>
        <authorList>
            <person name="Whitman W."/>
        </authorList>
    </citation>
    <scope>NUCLEOTIDE SEQUENCE</scope>
    <source>
        <strain evidence="4">HSC-15S17</strain>
    </source>
</reference>
<dbReference type="EMBL" id="JALJZU010000001">
    <property type="protein sequence ID" value="MCP2007020.1"/>
    <property type="molecule type" value="Genomic_DNA"/>
</dbReference>
<dbReference type="CDD" id="cd07025">
    <property type="entry name" value="Peptidase_S66"/>
    <property type="match status" value="1"/>
</dbReference>
<dbReference type="PANTHER" id="PTHR30237:SF2">
    <property type="entry name" value="MUREIN TETRAPEPTIDE CARBOXYPEPTIDASE"/>
    <property type="match status" value="1"/>
</dbReference>
<dbReference type="EC" id="3.4.17.13" evidence="3"/>
<evidence type="ECO:0000259" key="2">
    <source>
        <dbReference type="Pfam" id="PF17676"/>
    </source>
</evidence>
<keyword evidence="3" id="KW-0121">Carboxypeptidase</keyword>
<dbReference type="Pfam" id="PF17676">
    <property type="entry name" value="Peptidase_S66C"/>
    <property type="match status" value="1"/>
</dbReference>
<comment type="caution">
    <text evidence="3">The sequence shown here is derived from an EMBL/GenBank/DDBJ whole genome shotgun (WGS) entry which is preliminary data.</text>
</comment>
<evidence type="ECO:0000313" key="3">
    <source>
        <dbReference type="EMBL" id="MBV6321983.1"/>
    </source>
</evidence>
<dbReference type="InterPro" id="IPR040921">
    <property type="entry name" value="Peptidase_S66C"/>
</dbReference>
<evidence type="ECO:0000313" key="6">
    <source>
        <dbReference type="Proteomes" id="UP001162889"/>
    </source>
</evidence>
<organism evidence="3 5">
    <name type="scientific">Duganella violaceipulchra</name>
    <dbReference type="NCBI Taxonomy" id="2849652"/>
    <lineage>
        <taxon>Bacteria</taxon>
        <taxon>Pseudomonadati</taxon>
        <taxon>Pseudomonadota</taxon>
        <taxon>Betaproteobacteria</taxon>
        <taxon>Burkholderiales</taxon>
        <taxon>Oxalobacteraceae</taxon>
        <taxon>Telluria group</taxon>
        <taxon>Duganella</taxon>
    </lineage>
</organism>
<dbReference type="EMBL" id="JAHTGR010000006">
    <property type="protein sequence ID" value="MBV6321983.1"/>
    <property type="molecule type" value="Genomic_DNA"/>
</dbReference>
<feature type="domain" description="LD-carboxypeptidase N-terminal" evidence="1">
    <location>
        <begin position="8"/>
        <end position="124"/>
    </location>
</feature>
<evidence type="ECO:0000313" key="4">
    <source>
        <dbReference type="EMBL" id="MCP2007020.1"/>
    </source>
</evidence>
<dbReference type="InterPro" id="IPR003507">
    <property type="entry name" value="S66_fam"/>
</dbReference>
<dbReference type="PIRSF" id="PIRSF028757">
    <property type="entry name" value="LD-carboxypeptidase"/>
    <property type="match status" value="1"/>
</dbReference>
<evidence type="ECO:0000259" key="1">
    <source>
        <dbReference type="Pfam" id="PF02016"/>
    </source>
</evidence>